<protein>
    <submittedName>
        <fullName evidence="8">NlpC/P60 family protein</fullName>
    </submittedName>
</protein>
<dbReference type="InterPro" id="IPR038765">
    <property type="entry name" value="Papain-like_cys_pep_sf"/>
</dbReference>
<keyword evidence="2" id="KW-0645">Protease</keyword>
<organism evidence="8 9">
    <name type="scientific">Dietzia aurantiaca</name>
    <dbReference type="NCBI Taxonomy" id="983873"/>
    <lineage>
        <taxon>Bacteria</taxon>
        <taxon>Bacillati</taxon>
        <taxon>Actinomycetota</taxon>
        <taxon>Actinomycetes</taxon>
        <taxon>Mycobacteriales</taxon>
        <taxon>Dietziaceae</taxon>
        <taxon>Dietzia</taxon>
    </lineage>
</organism>
<dbReference type="InterPro" id="IPR000064">
    <property type="entry name" value="NLP_P60_dom"/>
</dbReference>
<dbReference type="RefSeq" id="WP_344991330.1">
    <property type="nucleotide sequence ID" value="NZ_BAABCD010000015.1"/>
</dbReference>
<keyword evidence="3" id="KW-0378">Hydrolase</keyword>
<evidence type="ECO:0000256" key="3">
    <source>
        <dbReference type="ARBA" id="ARBA00022801"/>
    </source>
</evidence>
<dbReference type="InterPro" id="IPR051794">
    <property type="entry name" value="PG_Endopeptidase_C40"/>
</dbReference>
<dbReference type="PANTHER" id="PTHR47359">
    <property type="entry name" value="PEPTIDOGLYCAN DL-ENDOPEPTIDASE CWLO"/>
    <property type="match status" value="1"/>
</dbReference>
<evidence type="ECO:0000256" key="5">
    <source>
        <dbReference type="SAM" id="Coils"/>
    </source>
</evidence>
<dbReference type="PANTHER" id="PTHR47359:SF3">
    <property type="entry name" value="NLP_P60 DOMAIN-CONTAINING PROTEIN-RELATED"/>
    <property type="match status" value="1"/>
</dbReference>
<evidence type="ECO:0000313" key="9">
    <source>
        <dbReference type="Proteomes" id="UP001595836"/>
    </source>
</evidence>
<accession>A0ABV9PRK6</accession>
<evidence type="ECO:0000313" key="8">
    <source>
        <dbReference type="EMBL" id="MFC4754890.1"/>
    </source>
</evidence>
<name>A0ABV9PRK6_9ACTN</name>
<reference evidence="9" key="1">
    <citation type="journal article" date="2019" name="Int. J. Syst. Evol. Microbiol.">
        <title>The Global Catalogue of Microorganisms (GCM) 10K type strain sequencing project: providing services to taxonomists for standard genome sequencing and annotation.</title>
        <authorList>
            <consortium name="The Broad Institute Genomics Platform"/>
            <consortium name="The Broad Institute Genome Sequencing Center for Infectious Disease"/>
            <person name="Wu L."/>
            <person name="Ma J."/>
        </authorList>
    </citation>
    <scope>NUCLEOTIDE SEQUENCE [LARGE SCALE GENOMIC DNA]</scope>
    <source>
        <strain evidence="9">JCM 11882</strain>
    </source>
</reference>
<evidence type="ECO:0000259" key="7">
    <source>
        <dbReference type="PROSITE" id="PS51935"/>
    </source>
</evidence>
<keyword evidence="5" id="KW-0175">Coiled coil</keyword>
<dbReference type="EMBL" id="JBHSHP010000022">
    <property type="protein sequence ID" value="MFC4754890.1"/>
    <property type="molecule type" value="Genomic_DNA"/>
</dbReference>
<evidence type="ECO:0000256" key="4">
    <source>
        <dbReference type="ARBA" id="ARBA00022807"/>
    </source>
</evidence>
<gene>
    <name evidence="8" type="ORF">ACFO7U_08855</name>
</gene>
<feature type="domain" description="NlpC/P60" evidence="7">
    <location>
        <begin position="385"/>
        <end position="519"/>
    </location>
</feature>
<feature type="compositionally biased region" description="Basic residues" evidence="6">
    <location>
        <begin position="8"/>
        <end position="19"/>
    </location>
</feature>
<comment type="similarity">
    <text evidence="1">Belongs to the peptidase C40 family.</text>
</comment>
<feature type="region of interest" description="Disordered" evidence="6">
    <location>
        <begin position="360"/>
        <end position="384"/>
    </location>
</feature>
<dbReference type="SUPFAM" id="SSF54001">
    <property type="entry name" value="Cysteine proteinases"/>
    <property type="match status" value="1"/>
</dbReference>
<dbReference type="PROSITE" id="PS51935">
    <property type="entry name" value="NLPC_P60"/>
    <property type="match status" value="1"/>
</dbReference>
<evidence type="ECO:0000256" key="1">
    <source>
        <dbReference type="ARBA" id="ARBA00007074"/>
    </source>
</evidence>
<dbReference type="Gene3D" id="3.90.1720.10">
    <property type="entry name" value="endopeptidase domain like (from Nostoc punctiforme)"/>
    <property type="match status" value="1"/>
</dbReference>
<sequence length="519" mass="53101">MEPDHSSRRTRGVRNRRSPGRAPGRAAVAAALVLATGTAVVQVPVATAQEAARVAPGDISGLIRAVADATARLDAKREGIAVAREDVNKSLVDLQMARVELDRAIADVDRTVTEREKAESGVESARGTLDDYSRLLHRQGTAPGAASALLDPGGPADAGLRQEYLQRAAADQRSVVGDMVAAADEAARRESEALGAREAAAQRYDDASARRDGAAAQVTSVSSEVTTLESEVEQLTRDLEEQQTALAAAGASPAGPATGAANEVAVDETAMREQAVRALADQPEAGRQAADIAFALPSHLDLGAIRQFAGGSSDELTRAAGGAIDAGSVGAAVDAGINGDTEAIVQQVADAISAADFGSLADGPAAPSRPGQGNGGVDAGTPSSSARVETVVNRALSQLGVTYAWGGGDANGPTKGIRDGGVADSHGDYNKVGFDCSGLMIYAFAGVGKALPHYTGYQYTAGPQVPVADRKRGDMLFWPGHVALYLGDGKMVEAPQSGDVVKISPVRMAGISPMAVRLV</sequence>
<feature type="coiled-coil region" evidence="5">
    <location>
        <begin position="218"/>
        <end position="252"/>
    </location>
</feature>
<proteinExistence type="inferred from homology"/>
<evidence type="ECO:0000256" key="6">
    <source>
        <dbReference type="SAM" id="MobiDB-lite"/>
    </source>
</evidence>
<keyword evidence="4" id="KW-0788">Thiol protease</keyword>
<comment type="caution">
    <text evidence="8">The sequence shown here is derived from an EMBL/GenBank/DDBJ whole genome shotgun (WGS) entry which is preliminary data.</text>
</comment>
<evidence type="ECO:0000256" key="2">
    <source>
        <dbReference type="ARBA" id="ARBA00022670"/>
    </source>
</evidence>
<feature type="region of interest" description="Disordered" evidence="6">
    <location>
        <begin position="1"/>
        <end position="24"/>
    </location>
</feature>
<dbReference type="Proteomes" id="UP001595836">
    <property type="component" value="Unassembled WGS sequence"/>
</dbReference>
<keyword evidence="9" id="KW-1185">Reference proteome</keyword>
<dbReference type="Pfam" id="PF00877">
    <property type="entry name" value="NLPC_P60"/>
    <property type="match status" value="1"/>
</dbReference>